<dbReference type="Pfam" id="PF10908">
    <property type="entry name" value="Tlde1_dom"/>
    <property type="match status" value="1"/>
</dbReference>
<gene>
    <name evidence="3" type="ORF">QO011_002952</name>
</gene>
<name>A0ABU0J8T0_9HYPH</name>
<evidence type="ECO:0000313" key="4">
    <source>
        <dbReference type="Proteomes" id="UP001242480"/>
    </source>
</evidence>
<reference evidence="3 4" key="1">
    <citation type="submission" date="2023-07" db="EMBL/GenBank/DDBJ databases">
        <title>Genomic Encyclopedia of Type Strains, Phase IV (KMG-IV): sequencing the most valuable type-strain genomes for metagenomic binning, comparative biology and taxonomic classification.</title>
        <authorList>
            <person name="Goeker M."/>
        </authorList>
    </citation>
    <scope>NUCLEOTIDE SEQUENCE [LARGE SCALE GENOMIC DNA]</scope>
    <source>
        <strain evidence="3 4">DSM 19619</strain>
    </source>
</reference>
<protein>
    <recommendedName>
        <fullName evidence="2">Tlde1 domain-containing protein</fullName>
    </recommendedName>
</protein>
<sequence length="423" mass="45221">MDYPRTPQPRSEAPQPRVLASIPEIDTPQSRFPWRTTAAIVALGLAVAAGLASQGDRLARLVATAPAPRPALAPDPLAGGNGRLLDPGFSFAVARVDFVAGRWRDALMEPGLLGGFVRHSMAHSHPLYAGLRPTSGMAWQAALAEVRREPGRTLEPGRLILASLSFPPANERESPDFPVPAPESADRVPAEEPAAPDAEPDDATIETVAPSVPLPVERPVLEAPAPAIPLPAPRPVNAPSTVVPERPRMAGPQPRHRMRVAAPQPVQPVQQPAPPVQADNRSFFERLFGGRSSAPAAGDGTAVYDISARTVYLPNGERLEAHSGMGTMRDDPRQVNVKMRGATPPHTYALSERESLFHGVRALRLTPVGGIGAVHGRVGLLAHSYMLGPRGDSNGCVSFRDYNKFLQAYQRGEIKRLVVVASQ</sequence>
<evidence type="ECO:0000259" key="2">
    <source>
        <dbReference type="Pfam" id="PF10908"/>
    </source>
</evidence>
<feature type="region of interest" description="Disordered" evidence="1">
    <location>
        <begin position="166"/>
        <end position="203"/>
    </location>
</feature>
<dbReference type="InterPro" id="IPR021225">
    <property type="entry name" value="Tlde1_dom"/>
</dbReference>
<dbReference type="RefSeq" id="WP_307273211.1">
    <property type="nucleotide sequence ID" value="NZ_JAUSVX010000005.1"/>
</dbReference>
<proteinExistence type="predicted"/>
<dbReference type="EMBL" id="JAUSVX010000005">
    <property type="protein sequence ID" value="MDQ0469936.1"/>
    <property type="molecule type" value="Genomic_DNA"/>
</dbReference>
<evidence type="ECO:0000313" key="3">
    <source>
        <dbReference type="EMBL" id="MDQ0469936.1"/>
    </source>
</evidence>
<feature type="domain" description="Tlde1" evidence="2">
    <location>
        <begin position="318"/>
        <end position="421"/>
    </location>
</feature>
<dbReference type="Proteomes" id="UP001242480">
    <property type="component" value="Unassembled WGS sequence"/>
</dbReference>
<keyword evidence="4" id="KW-1185">Reference proteome</keyword>
<evidence type="ECO:0000256" key="1">
    <source>
        <dbReference type="SAM" id="MobiDB-lite"/>
    </source>
</evidence>
<comment type="caution">
    <text evidence="3">The sequence shown here is derived from an EMBL/GenBank/DDBJ whole genome shotgun (WGS) entry which is preliminary data.</text>
</comment>
<accession>A0ABU0J8T0</accession>
<organism evidence="3 4">
    <name type="scientific">Labrys wisconsinensis</name>
    <dbReference type="NCBI Taxonomy" id="425677"/>
    <lineage>
        <taxon>Bacteria</taxon>
        <taxon>Pseudomonadati</taxon>
        <taxon>Pseudomonadota</taxon>
        <taxon>Alphaproteobacteria</taxon>
        <taxon>Hyphomicrobiales</taxon>
        <taxon>Xanthobacteraceae</taxon>
        <taxon>Labrys</taxon>
    </lineage>
</organism>